<keyword evidence="4" id="KW-1185">Reference proteome</keyword>
<proteinExistence type="predicted"/>
<name>A0A345Y0S8_9ACTN</name>
<feature type="region of interest" description="Disordered" evidence="1">
    <location>
        <begin position="1"/>
        <end position="168"/>
    </location>
</feature>
<dbReference type="InterPro" id="IPR001932">
    <property type="entry name" value="PPM-type_phosphatase-like_dom"/>
</dbReference>
<protein>
    <recommendedName>
        <fullName evidence="2">PPM-type phosphatase domain-containing protein</fullName>
    </recommendedName>
</protein>
<dbReference type="EMBL" id="CP031320">
    <property type="protein sequence ID" value="AXK37494.1"/>
    <property type="molecule type" value="Genomic_DNA"/>
</dbReference>
<feature type="compositionally biased region" description="Acidic residues" evidence="1">
    <location>
        <begin position="65"/>
        <end position="85"/>
    </location>
</feature>
<evidence type="ECO:0000313" key="3">
    <source>
        <dbReference type="EMBL" id="AXK37494.1"/>
    </source>
</evidence>
<evidence type="ECO:0000313" key="4">
    <source>
        <dbReference type="Proteomes" id="UP000254425"/>
    </source>
</evidence>
<organism evidence="3 4">
    <name type="scientific">Streptomyces armeniacus</name>
    <dbReference type="NCBI Taxonomy" id="83291"/>
    <lineage>
        <taxon>Bacteria</taxon>
        <taxon>Bacillati</taxon>
        <taxon>Actinomycetota</taxon>
        <taxon>Actinomycetes</taxon>
        <taxon>Kitasatosporales</taxon>
        <taxon>Streptomycetaceae</taxon>
        <taxon>Streptomyces</taxon>
    </lineage>
</organism>
<evidence type="ECO:0000256" key="1">
    <source>
        <dbReference type="SAM" id="MobiDB-lite"/>
    </source>
</evidence>
<dbReference type="Pfam" id="PF13672">
    <property type="entry name" value="PP2C_2"/>
    <property type="match status" value="1"/>
</dbReference>
<feature type="compositionally biased region" description="Low complexity" evidence="1">
    <location>
        <begin position="26"/>
        <end position="38"/>
    </location>
</feature>
<accession>A0A345Y0S8</accession>
<dbReference type="AlphaFoldDB" id="A0A345Y0S8"/>
<dbReference type="Proteomes" id="UP000254425">
    <property type="component" value="Chromosome"/>
</dbReference>
<dbReference type="KEGG" id="sarm:DVA86_20105"/>
<gene>
    <name evidence="3" type="ORF">DVA86_20105</name>
</gene>
<sequence length="477" mass="48825">MGGNTELTPDWSGAGSEARTGPGGPPADTGTDTGPGARPDTDPEATVDADPAPATVPERAPDPQPEPEPDWQPDPQPEPDPDLDVDPASAGLAASGELPGAAAPDGPPAPPPTLAGSVPAPVQPADSVPAPARPADTGEPLDMLPPAVGPLPVHAEPPGRRAEPGEPWAAEPTALSDLVSDTVLDGARHGPLTLRAASLRGDSARERGEPRRDALLVARFGTGDDALLLVAVATGAGPAPGAHRAAREACQSIGEAIGRSQARLAEDIRAGQRAALKSGLKRLTDRSHGKLRAQAAALGLEPGEHSADLRCLLLPADPDCRTRVFFGIGTGGLFRLRGGVWQDIEPRASEAQAVGGPVVGFGAEPPPAPDLPGLPLPDPRPTMNLGITTPEARALPADPEPFRFRASVAHPGDTLLLCSSGLAEPLRASTHFADRLAARWADQPGAPDLAAFLAEVQQRAGDDEYGEDRTAAAVWEG</sequence>
<reference evidence="3 4" key="1">
    <citation type="submission" date="2018-07" db="EMBL/GenBank/DDBJ databases">
        <title>Draft genome of the type strain Streptomyces armeniacus ATCC 15676.</title>
        <authorList>
            <person name="Labana P."/>
            <person name="Gosse J.T."/>
            <person name="Boddy C.N."/>
        </authorList>
    </citation>
    <scope>NUCLEOTIDE SEQUENCE [LARGE SCALE GENOMIC DNA]</scope>
    <source>
        <strain evidence="3 4">ATCC 15676</strain>
    </source>
</reference>
<feature type="domain" description="PPM-type phosphatase" evidence="2">
    <location>
        <begin position="200"/>
        <end position="441"/>
    </location>
</feature>
<evidence type="ECO:0000259" key="2">
    <source>
        <dbReference type="Pfam" id="PF13672"/>
    </source>
</evidence>